<keyword evidence="7" id="KW-0804">Transcription</keyword>
<feature type="compositionally biased region" description="Low complexity" evidence="10">
    <location>
        <begin position="81"/>
        <end position="90"/>
    </location>
</feature>
<proteinExistence type="evidence at transcript level"/>
<dbReference type="Gene3D" id="3.30.50.10">
    <property type="entry name" value="Erythroid Transcription Factor GATA-1, subunit A"/>
    <property type="match status" value="1"/>
</dbReference>
<protein>
    <submittedName>
        <fullName evidence="12">GATA domain-containing protein</fullName>
    </submittedName>
</protein>
<name>V9PP84_9METZ</name>
<dbReference type="SUPFAM" id="SSF57716">
    <property type="entry name" value="Glucocorticoid receptor-like (DNA-binding domain)"/>
    <property type="match status" value="1"/>
</dbReference>
<dbReference type="GO" id="GO:0000978">
    <property type="term" value="F:RNA polymerase II cis-regulatory region sequence-specific DNA binding"/>
    <property type="evidence" value="ECO:0007669"/>
    <property type="project" value="TreeGrafter"/>
</dbReference>
<keyword evidence="8" id="KW-0539">Nucleus</keyword>
<keyword evidence="2" id="KW-0479">Metal-binding</keyword>
<sequence>LLNLIELTDSMGPLVEERRVVTLGSSETSAFASTRLTDIKEEVNFIEHNPPMLEPDEVEGFFDQLDEEQSGGGWRAYNTSPRRPTVQPAPVPAATGRLFSNRAATSEASSHISLSSYPHLPSLNGSPEKGYGGYGGAYWSPSVQRGYTLKEELAERSEKGYTGYTYPSYWSVTPAQRASSKDEGSMDRSVTSTTFIGEENKDTRFEDQYKLPLQSSVYPYSVPYTPYTSYTHTAYTPTKGLYPEDSMLEKSIVRECPQCNNYTNMIRKDGRYFCQSCSVFSTIIPQPRSSVKTKRRMSGSRRQGTSCANCQTQKTTLWRRDRDGHPVCNACGLYFKLHNQNRPQNMKKESIQTRNRKPGGKNKKKTKDSEVNVTVPYPGGMAMGNPMGLPGHLNKDEMNSHITNVSLYSNPTSHIIQNLNKQPDYYHSIRNSFGQAITSGGHHLLSPSSTTLPSSTSHHLLTPSSTLPSSTAHHLLSPSSTTPTLSVLNTAHNSVKLETDFLNQAEQK</sequence>
<evidence type="ECO:0000256" key="9">
    <source>
        <dbReference type="PROSITE-ProRule" id="PRU00094"/>
    </source>
</evidence>
<dbReference type="InterPro" id="IPR039355">
    <property type="entry name" value="Transcription_factor_GATA"/>
</dbReference>
<dbReference type="GO" id="GO:0045165">
    <property type="term" value="P:cell fate commitment"/>
    <property type="evidence" value="ECO:0007669"/>
    <property type="project" value="TreeGrafter"/>
</dbReference>
<dbReference type="PRINTS" id="PR00619">
    <property type="entry name" value="GATAZNFINGER"/>
</dbReference>
<keyword evidence="4" id="KW-0862">Zinc</keyword>
<evidence type="ECO:0000256" key="5">
    <source>
        <dbReference type="ARBA" id="ARBA00023015"/>
    </source>
</evidence>
<feature type="region of interest" description="Disordered" evidence="10">
    <location>
        <begin position="342"/>
        <end position="371"/>
    </location>
</feature>
<keyword evidence="3 9" id="KW-0863">Zinc-finger</keyword>
<accession>V9PP84</accession>
<evidence type="ECO:0000256" key="10">
    <source>
        <dbReference type="SAM" id="MobiDB-lite"/>
    </source>
</evidence>
<dbReference type="CDD" id="cd00202">
    <property type="entry name" value="ZnF_GATA"/>
    <property type="match status" value="1"/>
</dbReference>
<dbReference type="SMART" id="SM00401">
    <property type="entry name" value="ZnF_GATA"/>
    <property type="match status" value="1"/>
</dbReference>
<keyword evidence="6" id="KW-0238">DNA-binding</keyword>
<dbReference type="FunFam" id="3.30.50.10:FF:000032">
    <property type="entry name" value="Transcription factor GATA-3"/>
    <property type="match status" value="1"/>
</dbReference>
<dbReference type="AlphaFoldDB" id="V9PP84"/>
<feature type="compositionally biased region" description="Low complexity" evidence="10">
    <location>
        <begin position="442"/>
        <end position="481"/>
    </location>
</feature>
<dbReference type="GO" id="GO:0008270">
    <property type="term" value="F:zinc ion binding"/>
    <property type="evidence" value="ECO:0007669"/>
    <property type="project" value="UniProtKB-KW"/>
</dbReference>
<evidence type="ECO:0000256" key="2">
    <source>
        <dbReference type="ARBA" id="ARBA00022723"/>
    </source>
</evidence>
<feature type="region of interest" description="Disordered" evidence="10">
    <location>
        <begin position="69"/>
        <end position="90"/>
    </location>
</feature>
<dbReference type="GO" id="GO:0005634">
    <property type="term" value="C:nucleus"/>
    <property type="evidence" value="ECO:0007669"/>
    <property type="project" value="UniProtKB-SubCell"/>
</dbReference>
<evidence type="ECO:0000256" key="8">
    <source>
        <dbReference type="ARBA" id="ARBA00023242"/>
    </source>
</evidence>
<evidence type="ECO:0000259" key="11">
    <source>
        <dbReference type="PROSITE" id="PS50114"/>
    </source>
</evidence>
<evidence type="ECO:0000256" key="3">
    <source>
        <dbReference type="ARBA" id="ARBA00022771"/>
    </source>
</evidence>
<reference evidence="12" key="1">
    <citation type="journal article" date="2013" name="Science">
        <title>The genome of the ctenophore Mnemiopsis leidyi and its implications for cell type evolution.</title>
        <authorList>
            <consortium name="NISC Comparative Sequencing Program"/>
            <person name="Ryan J.F."/>
            <person name="Pang K."/>
            <person name="Schnitzler C.E."/>
            <person name="Nguyen A.D."/>
            <person name="Moreland R.T."/>
            <person name="Simmons D.K."/>
            <person name="Koch B.J."/>
            <person name="Francis W.R."/>
            <person name="Havlak P."/>
            <person name="Smith S.A."/>
            <person name="Putnam N.H."/>
            <person name="Haddock S.H."/>
            <person name="Dunn C.W."/>
            <person name="Wolfsberg T.G."/>
            <person name="Mullikin J.C."/>
            <person name="Martindale M.Q."/>
            <person name="Baxevanis A.D."/>
        </authorList>
    </citation>
    <scope>NUCLEOTIDE SEQUENCE</scope>
    <source>
        <strain evidence="12">25115</strain>
    </source>
</reference>
<dbReference type="GO" id="GO:0000981">
    <property type="term" value="F:DNA-binding transcription factor activity, RNA polymerase II-specific"/>
    <property type="evidence" value="ECO:0007669"/>
    <property type="project" value="TreeGrafter"/>
</dbReference>
<evidence type="ECO:0000256" key="7">
    <source>
        <dbReference type="ARBA" id="ARBA00023163"/>
    </source>
</evidence>
<evidence type="ECO:0000313" key="12">
    <source>
        <dbReference type="EMBL" id="AHA51374.1"/>
    </source>
</evidence>
<keyword evidence="5" id="KW-0805">Transcription regulation</keyword>
<evidence type="ECO:0000256" key="1">
    <source>
        <dbReference type="ARBA" id="ARBA00004123"/>
    </source>
</evidence>
<dbReference type="PROSITE" id="PS50114">
    <property type="entry name" value="GATA_ZN_FINGER_2"/>
    <property type="match status" value="1"/>
</dbReference>
<feature type="domain" description="GATA-type" evidence="11">
    <location>
        <begin position="301"/>
        <end position="354"/>
    </location>
</feature>
<feature type="compositionally biased region" description="Basic residues" evidence="10">
    <location>
        <begin position="354"/>
        <end position="366"/>
    </location>
</feature>
<feature type="non-terminal residue" evidence="12">
    <location>
        <position position="1"/>
    </location>
</feature>
<evidence type="ECO:0000256" key="6">
    <source>
        <dbReference type="ARBA" id="ARBA00023125"/>
    </source>
</evidence>
<dbReference type="GO" id="GO:0045944">
    <property type="term" value="P:positive regulation of transcription by RNA polymerase II"/>
    <property type="evidence" value="ECO:0007669"/>
    <property type="project" value="TreeGrafter"/>
</dbReference>
<dbReference type="PANTHER" id="PTHR10071">
    <property type="entry name" value="TRANSCRIPTION FACTOR GATA FAMILY MEMBER"/>
    <property type="match status" value="1"/>
</dbReference>
<dbReference type="PANTHER" id="PTHR10071:SF281">
    <property type="entry name" value="BOX A-BINDING FACTOR-RELATED"/>
    <property type="match status" value="1"/>
</dbReference>
<organism evidence="12">
    <name type="scientific">Euplokamis dunlapae</name>
    <dbReference type="NCBI Taxonomy" id="1403701"/>
    <lineage>
        <taxon>Eukaryota</taxon>
        <taxon>Metazoa</taxon>
        <taxon>Ctenophora</taxon>
        <taxon>Tentaculata</taxon>
        <taxon>Cydippida</taxon>
        <taxon>Euplokamidae</taxon>
        <taxon>Euplokamis</taxon>
    </lineage>
</organism>
<dbReference type="InterPro" id="IPR013088">
    <property type="entry name" value="Znf_NHR/GATA"/>
</dbReference>
<dbReference type="Pfam" id="PF00320">
    <property type="entry name" value="GATA"/>
    <property type="match status" value="1"/>
</dbReference>
<reference evidence="12" key="2">
    <citation type="submission" date="2016-09" db="EMBL/GenBank/DDBJ databases">
        <authorList>
            <person name="Capua I."/>
            <person name="De Benedictis P."/>
            <person name="Joannis T."/>
            <person name="Lombin L.H."/>
            <person name="Cattoli G."/>
        </authorList>
    </citation>
    <scope>NUCLEOTIDE SEQUENCE</scope>
    <source>
        <strain evidence="12">25115</strain>
    </source>
</reference>
<dbReference type="PROSITE" id="PS00344">
    <property type="entry name" value="GATA_ZN_FINGER_1"/>
    <property type="match status" value="1"/>
</dbReference>
<feature type="region of interest" description="Disordered" evidence="10">
    <location>
        <begin position="440"/>
        <end position="481"/>
    </location>
</feature>
<evidence type="ECO:0000256" key="4">
    <source>
        <dbReference type="ARBA" id="ARBA00022833"/>
    </source>
</evidence>
<dbReference type="GO" id="GO:0000122">
    <property type="term" value="P:negative regulation of transcription by RNA polymerase II"/>
    <property type="evidence" value="ECO:0007669"/>
    <property type="project" value="TreeGrafter"/>
</dbReference>
<dbReference type="EMBL" id="KF317442">
    <property type="protein sequence ID" value="AHA51374.1"/>
    <property type="molecule type" value="mRNA"/>
</dbReference>
<comment type="subcellular location">
    <subcellularLocation>
        <location evidence="1">Nucleus</location>
    </subcellularLocation>
</comment>
<dbReference type="InterPro" id="IPR000679">
    <property type="entry name" value="Znf_GATA"/>
</dbReference>